<feature type="domain" description="MaoC-like" evidence="1">
    <location>
        <begin position="22"/>
        <end position="124"/>
    </location>
</feature>
<dbReference type="InterPro" id="IPR002539">
    <property type="entry name" value="MaoC-like_dom"/>
</dbReference>
<evidence type="ECO:0000259" key="1">
    <source>
        <dbReference type="Pfam" id="PF01575"/>
    </source>
</evidence>
<dbReference type="EMBL" id="JABBFZ010000010">
    <property type="protein sequence ID" value="NML32749.1"/>
    <property type="molecule type" value="Genomic_DNA"/>
</dbReference>
<dbReference type="CDD" id="cd03453">
    <property type="entry name" value="SAV4209_like"/>
    <property type="match status" value="1"/>
</dbReference>
<dbReference type="GO" id="GO:0004312">
    <property type="term" value="F:fatty acid synthase activity"/>
    <property type="evidence" value="ECO:0007669"/>
    <property type="project" value="InterPro"/>
</dbReference>
<dbReference type="Proteomes" id="UP000583127">
    <property type="component" value="Unassembled WGS sequence"/>
</dbReference>
<comment type="caution">
    <text evidence="2">The sequence shown here is derived from an EMBL/GenBank/DDBJ whole genome shotgun (WGS) entry which is preliminary data.</text>
</comment>
<evidence type="ECO:0000313" key="3">
    <source>
        <dbReference type="Proteomes" id="UP000583127"/>
    </source>
</evidence>
<organism evidence="2 3">
    <name type="scientific">Paraburkholderia antibiotica</name>
    <dbReference type="NCBI Taxonomy" id="2728839"/>
    <lineage>
        <taxon>Bacteria</taxon>
        <taxon>Pseudomonadati</taxon>
        <taxon>Pseudomonadota</taxon>
        <taxon>Betaproteobacteria</taxon>
        <taxon>Burkholderiales</taxon>
        <taxon>Burkholderiaceae</taxon>
        <taxon>Paraburkholderia</taxon>
    </lineage>
</organism>
<name>A0A7X9X7Z9_9BURK</name>
<dbReference type="PANTHER" id="PTHR43841:SF3">
    <property type="entry name" value="(3R)-HYDROXYACYL-ACP DEHYDRATASE SUBUNIT HADB"/>
    <property type="match status" value="1"/>
</dbReference>
<proteinExistence type="predicted"/>
<dbReference type="InterPro" id="IPR029069">
    <property type="entry name" value="HotDog_dom_sf"/>
</dbReference>
<evidence type="ECO:0000313" key="2">
    <source>
        <dbReference type="EMBL" id="NML32749.1"/>
    </source>
</evidence>
<dbReference type="AlphaFoldDB" id="A0A7X9X7Z9"/>
<keyword evidence="3" id="KW-1185">Reference proteome</keyword>
<dbReference type="RefSeq" id="WP_169498997.1">
    <property type="nucleotide sequence ID" value="NZ_JABBFZ010000010.1"/>
</dbReference>
<dbReference type="SUPFAM" id="SSF54637">
    <property type="entry name" value="Thioesterase/thiol ester dehydrase-isomerase"/>
    <property type="match status" value="1"/>
</dbReference>
<accession>A0A7X9X7Z9</accession>
<dbReference type="GO" id="GO:0005835">
    <property type="term" value="C:fatty acid synthase complex"/>
    <property type="evidence" value="ECO:0007669"/>
    <property type="project" value="InterPro"/>
</dbReference>
<dbReference type="Pfam" id="PF01575">
    <property type="entry name" value="MaoC_dehydratas"/>
    <property type="match status" value="1"/>
</dbReference>
<sequence length="150" mass="16164">MSAPYAEASALKVGDALPSFETEPLSRLTLALYCGASGDHNPIHVDSDFARAAGVPDVFVHGMLSMAWLGRLMTNWVPQSALRELSVRFVAITRVGERITCAGRVTGWQEHAGERCARVEITTTNQHGEPRLSGEALVALGRHGSNDPIK</sequence>
<gene>
    <name evidence="2" type="ORF">HHL14_18135</name>
</gene>
<dbReference type="PANTHER" id="PTHR43841">
    <property type="entry name" value="3-HYDROXYACYL-THIOESTER DEHYDRATASE HTDX-RELATED"/>
    <property type="match status" value="1"/>
</dbReference>
<reference evidence="2 3" key="1">
    <citation type="submission" date="2020-04" db="EMBL/GenBank/DDBJ databases">
        <title>Paraburkholderia sp. G-4-1-8 isolated from soil.</title>
        <authorList>
            <person name="Dahal R.H."/>
        </authorList>
    </citation>
    <scope>NUCLEOTIDE SEQUENCE [LARGE SCALE GENOMIC DNA]</scope>
    <source>
        <strain evidence="2 3">G-4-1-8</strain>
    </source>
</reference>
<dbReference type="PRINTS" id="PR01483">
    <property type="entry name" value="FASYNTHASE"/>
</dbReference>
<dbReference type="InterPro" id="IPR003965">
    <property type="entry name" value="Fatty_acid_synthase"/>
</dbReference>
<protein>
    <submittedName>
        <fullName evidence="2">MaoC family dehydratase</fullName>
    </submittedName>
</protein>
<dbReference type="GO" id="GO:0006633">
    <property type="term" value="P:fatty acid biosynthetic process"/>
    <property type="evidence" value="ECO:0007669"/>
    <property type="project" value="InterPro"/>
</dbReference>
<dbReference type="Gene3D" id="3.10.129.10">
    <property type="entry name" value="Hotdog Thioesterase"/>
    <property type="match status" value="1"/>
</dbReference>